<dbReference type="Gene3D" id="1.20.5.300">
    <property type="match status" value="1"/>
</dbReference>
<name>A0ABW1KZ22_9PROT</name>
<sequence length="73" mass="8496">MTDHDALLIRIEKLEERSAFQEQTIEDLSKALTDQWKLLETFKRDVSRLSDEVKAVEDAVDHAGHREPPPPHY</sequence>
<evidence type="ECO:0000313" key="4">
    <source>
        <dbReference type="Proteomes" id="UP001596116"/>
    </source>
</evidence>
<evidence type="ECO:0000256" key="2">
    <source>
        <dbReference type="SAM" id="Coils"/>
    </source>
</evidence>
<dbReference type="HAMAP" id="MF_00715">
    <property type="entry name" value="SlyX"/>
    <property type="match status" value="1"/>
</dbReference>
<protein>
    <recommendedName>
        <fullName evidence="1">Protein SlyX homolog</fullName>
    </recommendedName>
</protein>
<dbReference type="PANTHER" id="PTHR36508:SF1">
    <property type="entry name" value="PROTEIN SLYX"/>
    <property type="match status" value="1"/>
</dbReference>
<organism evidence="3 4">
    <name type="scientific">Hyphococcus aureus</name>
    <dbReference type="NCBI Taxonomy" id="2666033"/>
    <lineage>
        <taxon>Bacteria</taxon>
        <taxon>Pseudomonadati</taxon>
        <taxon>Pseudomonadota</taxon>
        <taxon>Alphaproteobacteria</taxon>
        <taxon>Parvularculales</taxon>
        <taxon>Parvularculaceae</taxon>
        <taxon>Hyphococcus</taxon>
    </lineage>
</organism>
<accession>A0ABW1KZ22</accession>
<dbReference type="Pfam" id="PF04102">
    <property type="entry name" value="SlyX"/>
    <property type="match status" value="1"/>
</dbReference>
<evidence type="ECO:0000256" key="1">
    <source>
        <dbReference type="HAMAP-Rule" id="MF_00715"/>
    </source>
</evidence>
<dbReference type="RefSeq" id="WP_379881274.1">
    <property type="nucleotide sequence ID" value="NZ_JBHPON010000003.1"/>
</dbReference>
<keyword evidence="4" id="KW-1185">Reference proteome</keyword>
<dbReference type="Proteomes" id="UP001596116">
    <property type="component" value="Unassembled WGS sequence"/>
</dbReference>
<dbReference type="PANTHER" id="PTHR36508">
    <property type="entry name" value="PROTEIN SLYX"/>
    <property type="match status" value="1"/>
</dbReference>
<comment type="similarity">
    <text evidence="1">Belongs to the SlyX family.</text>
</comment>
<evidence type="ECO:0000313" key="3">
    <source>
        <dbReference type="EMBL" id="MFC6037330.1"/>
    </source>
</evidence>
<proteinExistence type="inferred from homology"/>
<keyword evidence="2" id="KW-0175">Coiled coil</keyword>
<feature type="coiled-coil region" evidence="2">
    <location>
        <begin position="4"/>
        <end position="59"/>
    </location>
</feature>
<gene>
    <name evidence="1" type="primary">slyX</name>
    <name evidence="3" type="ORF">ACFMB1_17365</name>
</gene>
<comment type="caution">
    <text evidence="3">The sequence shown here is derived from an EMBL/GenBank/DDBJ whole genome shotgun (WGS) entry which is preliminary data.</text>
</comment>
<dbReference type="EMBL" id="JBHPON010000003">
    <property type="protein sequence ID" value="MFC6037330.1"/>
    <property type="molecule type" value="Genomic_DNA"/>
</dbReference>
<dbReference type="InterPro" id="IPR007236">
    <property type="entry name" value="SlyX"/>
</dbReference>
<reference evidence="3 4" key="1">
    <citation type="submission" date="2024-09" db="EMBL/GenBank/DDBJ databases">
        <authorList>
            <person name="Zhang Z.-H."/>
        </authorList>
    </citation>
    <scope>NUCLEOTIDE SEQUENCE [LARGE SCALE GENOMIC DNA]</scope>
    <source>
        <strain evidence="3 4">HHTR114</strain>
    </source>
</reference>